<dbReference type="EMBL" id="AP014938">
    <property type="protein sequence ID" value="BAS19456.1"/>
    <property type="molecule type" value="Genomic_DNA"/>
</dbReference>
<protein>
    <recommendedName>
        <fullName evidence="4">6-pyruvoyl tetrahydrobiopterin synthase</fullName>
    </recommendedName>
</protein>
<evidence type="ECO:0008006" key="4">
    <source>
        <dbReference type="Google" id="ProtNLM"/>
    </source>
</evidence>
<evidence type="ECO:0000313" key="2">
    <source>
        <dbReference type="EMBL" id="BAS19456.1"/>
    </source>
</evidence>
<dbReference type="SUPFAM" id="SSF50969">
    <property type="entry name" value="YVTN repeat-like/Quinoprotein amine dehydrogenase"/>
    <property type="match status" value="1"/>
</dbReference>
<organism evidence="2">
    <name type="scientific">Rothia mucilaginosa</name>
    <dbReference type="NCBI Taxonomy" id="43675"/>
    <lineage>
        <taxon>Bacteria</taxon>
        <taxon>Bacillati</taxon>
        <taxon>Actinomycetota</taxon>
        <taxon>Actinomycetes</taxon>
        <taxon>Micrococcales</taxon>
        <taxon>Micrococcaceae</taxon>
        <taxon>Rothia</taxon>
    </lineage>
</organism>
<accession>A0A0K2RX61</accession>
<dbReference type="Proteomes" id="UP000066203">
    <property type="component" value="Chromosome"/>
</dbReference>
<evidence type="ECO:0000313" key="3">
    <source>
        <dbReference type="Proteomes" id="UP000066203"/>
    </source>
</evidence>
<feature type="region of interest" description="Disordered" evidence="1">
    <location>
        <begin position="1"/>
        <end position="36"/>
    </location>
</feature>
<dbReference type="PATRIC" id="fig|43675.28.peg.213"/>
<gene>
    <name evidence="2" type="ORF">RM6536_0209</name>
</gene>
<sequence length="458" mass="48819">MTPTYNAQANPHLGAPGITTMHGDAQSSDATPLAGPGAGDWKITGTKLGGACPTILAGRDGFIQVLCTQVFAHGEFITPKLSILDPHTGRELSHLDIPKGALLGGVYAYLDAQDRMVLVDGSQCLLRLSHSADGRSIRVDERIDLSRMLAQSANDAVVGLVPDWSGRIWVATKNGYIAVIDSARGTIRSMRLNKASIAGERIDNSISACPQGVSVVTSHAIYMLNATATGAPTLKWWHAYDRGSARKPGKLAWGSGASPTFFGPNGSDYVMLTDNSDIQESVIVYRTDNGVKVGSAGLFTAGTSGTENSMIGVGNTMVGASTYGYPYPKYPEGAGPSVPANALFAPGMERWDITDRGLRKMWDRKDVYSSAVPRYSTADGLIYTCERRRGPAGLANGAYAWAVALDMETGKTMHEQRLPQHVSLLLGGGDTLQMVGTIDRYGTWWQGTISGVYRIAKA</sequence>
<dbReference type="RefSeq" id="WP_060823691.1">
    <property type="nucleotide sequence ID" value="NZ_AP014938.1"/>
</dbReference>
<dbReference type="AlphaFoldDB" id="A0A0K2RX61"/>
<proteinExistence type="predicted"/>
<evidence type="ECO:0000256" key="1">
    <source>
        <dbReference type="SAM" id="MobiDB-lite"/>
    </source>
</evidence>
<reference evidence="3" key="1">
    <citation type="submission" date="2015-08" db="EMBL/GenBank/DDBJ databases">
        <title>Complete genome sequence of Rothia mucilaginosa strain NUM-Rm6536.</title>
        <authorList>
            <person name="Nambu T."/>
        </authorList>
    </citation>
    <scope>NUCLEOTIDE SEQUENCE [LARGE SCALE GENOMIC DNA]</scope>
    <source>
        <strain evidence="3">NUM-Rm6536</strain>
    </source>
</reference>
<name>A0A0K2RX61_9MICC</name>
<dbReference type="InterPro" id="IPR011044">
    <property type="entry name" value="Quino_amine_DH_bsu"/>
</dbReference>